<gene>
    <name evidence="1" type="ORF">C0030_005945</name>
</gene>
<name>A0A3R7R8U5_9HYPH</name>
<comment type="caution">
    <text evidence="1">The sequence shown here is derived from an EMBL/GenBank/DDBJ whole genome shotgun (WGS) entry which is preliminary data.</text>
</comment>
<dbReference type="AlphaFoldDB" id="A0A3R7R8U5"/>
<evidence type="ECO:0000313" key="1">
    <source>
        <dbReference type="EMBL" id="RPD36774.1"/>
    </source>
</evidence>
<dbReference type="RefSeq" id="WP_103847167.1">
    <property type="nucleotide sequence ID" value="NZ_PKRU02000033.1"/>
</dbReference>
<reference evidence="1 2" key="1">
    <citation type="submission" date="2018-11" db="EMBL/GenBank/DDBJ databases">
        <title>Genome Analysis of Haplotype D of Candidatus Liberibacter Solanacearum.</title>
        <authorList>
            <person name="Katsir L."/>
            <person name="Ruan Z."/>
            <person name="Santos Garcia D."/>
            <person name="Piasezky A."/>
            <person name="Jiang J."/>
            <person name="Sela N."/>
            <person name="Freilich S."/>
            <person name="Bahar O."/>
        </authorList>
    </citation>
    <scope>NUCLEOTIDE SEQUENCE [LARGE SCALE GENOMIC DNA]</scope>
    <source>
        <strain evidence="2">haplotype D1</strain>
    </source>
</reference>
<proteinExistence type="predicted"/>
<dbReference type="Proteomes" id="UP000236895">
    <property type="component" value="Unassembled WGS sequence"/>
</dbReference>
<dbReference type="EMBL" id="PKRU02000033">
    <property type="protein sequence ID" value="RPD36774.1"/>
    <property type="molecule type" value="Genomic_DNA"/>
</dbReference>
<sequence length="189" mass="22539">MSKDLQEQFKSHVFEDVKENLYRIHKDIPRYQYCGDNKKHNKYLRDYLIELRREYARNIAQGVPLLQICPSPKDLYRWLQKFIEAEVEKAIEEVTDDFKPMAIRWVRRNKGLIEHLQEEFRRSAKDINRPHPMGLVKYLIAEWLRDEYGNAPNNFLPDFHAIAKSIVYEIFTSQLVLDTDSVEPIKEGA</sequence>
<accession>A0A3R7R8U5</accession>
<protein>
    <submittedName>
        <fullName evidence="1">Uncharacterized protein</fullName>
    </submittedName>
</protein>
<organism evidence="1 2">
    <name type="scientific">Candidatus Liberibacter solanacearum</name>
    <dbReference type="NCBI Taxonomy" id="556287"/>
    <lineage>
        <taxon>Bacteria</taxon>
        <taxon>Pseudomonadati</taxon>
        <taxon>Pseudomonadota</taxon>
        <taxon>Alphaproteobacteria</taxon>
        <taxon>Hyphomicrobiales</taxon>
        <taxon>Rhizobiaceae</taxon>
        <taxon>Liberibacter</taxon>
    </lineage>
</organism>
<evidence type="ECO:0000313" key="2">
    <source>
        <dbReference type="Proteomes" id="UP000236895"/>
    </source>
</evidence>